<dbReference type="Proteomes" id="UP000234254">
    <property type="component" value="Unassembled WGS sequence"/>
</dbReference>
<proteinExistence type="predicted"/>
<keyword evidence="4" id="KW-1185">Reference proteome</keyword>
<accession>A0A2I1CYI4</accession>
<protein>
    <submittedName>
        <fullName evidence="3">Uncharacterized protein</fullName>
    </submittedName>
</protein>
<dbReference type="GeneID" id="36540527"/>
<evidence type="ECO:0000256" key="1">
    <source>
        <dbReference type="SAM" id="MobiDB-lite"/>
    </source>
</evidence>
<keyword evidence="2" id="KW-0812">Transmembrane</keyword>
<evidence type="ECO:0000256" key="2">
    <source>
        <dbReference type="SAM" id="Phobius"/>
    </source>
</evidence>
<dbReference type="VEuPathDB" id="FungiDB:P168DRAFT_189137"/>
<dbReference type="RefSeq" id="XP_024691268.1">
    <property type="nucleotide sequence ID" value="XM_024833003.1"/>
</dbReference>
<reference evidence="3" key="1">
    <citation type="submission" date="2016-12" db="EMBL/GenBank/DDBJ databases">
        <title>The genomes of Aspergillus section Nigri reveals drivers in fungal speciation.</title>
        <authorList>
            <consortium name="DOE Joint Genome Institute"/>
            <person name="Vesth T.C."/>
            <person name="Nybo J."/>
            <person name="Theobald S."/>
            <person name="Brandl J."/>
            <person name="Frisvad J.C."/>
            <person name="Nielsen K.F."/>
            <person name="Lyhne E.K."/>
            <person name="Kogle M.E."/>
            <person name="Kuo A."/>
            <person name="Riley R."/>
            <person name="Clum A."/>
            <person name="Nolan M."/>
            <person name="Lipzen A."/>
            <person name="Salamov A."/>
            <person name="Henrissat B."/>
            <person name="Wiebenga A."/>
            <person name="De vries R.P."/>
            <person name="Grigoriev I.V."/>
            <person name="Mortensen U.H."/>
            <person name="Andersen M.R."/>
            <person name="Baker S.E."/>
        </authorList>
    </citation>
    <scope>NUCLEOTIDE SEQUENCE</scope>
    <source>
        <strain evidence="3">IBT 28561</strain>
    </source>
</reference>
<dbReference type="AlphaFoldDB" id="A0A2I1CYI4"/>
<feature type="transmembrane region" description="Helical" evidence="2">
    <location>
        <begin position="41"/>
        <end position="58"/>
    </location>
</feature>
<evidence type="ECO:0000313" key="4">
    <source>
        <dbReference type="Proteomes" id="UP000234254"/>
    </source>
</evidence>
<sequence length="72" mass="7859">MLLTTTRVGSSGGNGEIVPRKPALSKARDRKTPSHPIELPAVRHGIIVIVINFIIIYIKPNPLDQENESSDS</sequence>
<evidence type="ECO:0000313" key="3">
    <source>
        <dbReference type="EMBL" id="PKY02674.1"/>
    </source>
</evidence>
<comment type="caution">
    <text evidence="3">The sequence shown here is derived from an EMBL/GenBank/DDBJ whole genome shotgun (WGS) entry which is preliminary data.</text>
</comment>
<feature type="region of interest" description="Disordered" evidence="1">
    <location>
        <begin position="1"/>
        <end position="36"/>
    </location>
</feature>
<organism evidence="3 4">
    <name type="scientific">Aspergillus campestris (strain IBT 28561)</name>
    <dbReference type="NCBI Taxonomy" id="1392248"/>
    <lineage>
        <taxon>Eukaryota</taxon>
        <taxon>Fungi</taxon>
        <taxon>Dikarya</taxon>
        <taxon>Ascomycota</taxon>
        <taxon>Pezizomycotina</taxon>
        <taxon>Eurotiomycetes</taxon>
        <taxon>Eurotiomycetidae</taxon>
        <taxon>Eurotiales</taxon>
        <taxon>Aspergillaceae</taxon>
        <taxon>Aspergillus</taxon>
        <taxon>Aspergillus subgen. Circumdati</taxon>
    </lineage>
</organism>
<dbReference type="EMBL" id="MSFM01000009">
    <property type="protein sequence ID" value="PKY02674.1"/>
    <property type="molecule type" value="Genomic_DNA"/>
</dbReference>
<keyword evidence="2" id="KW-1133">Transmembrane helix</keyword>
<keyword evidence="2" id="KW-0472">Membrane</keyword>
<gene>
    <name evidence="3" type="ORF">P168DRAFT_189137</name>
</gene>
<name>A0A2I1CYI4_ASPC2</name>